<dbReference type="Proteomes" id="UP000247459">
    <property type="component" value="Unassembled WGS sequence"/>
</dbReference>
<protein>
    <submittedName>
        <fullName evidence="2">Uncharacterized protein</fullName>
    </submittedName>
</protein>
<keyword evidence="1" id="KW-0812">Transmembrane</keyword>
<dbReference type="RefSeq" id="WP_110758608.1">
    <property type="nucleotide sequence ID" value="NZ_PRLG01000018.1"/>
</dbReference>
<name>A0A2W0CFF2_9BACL</name>
<accession>A0A2W0CFF2</accession>
<keyword evidence="1" id="KW-1133">Transmembrane helix</keyword>
<sequence length="144" mass="16180">MNRRRKRPSRKIIFLLAGVVIFIGIIIGMAYPTIDQFRSLRITIHNQSDFDLTNVNASLVQGEGPVNSERDGSVYKLKKDIASGDKVKFAPRLSPSGESSVHLQFTDSRGEIHTKVVCGYTEYLSGKTYVNVTNDKITVKEECW</sequence>
<evidence type="ECO:0000313" key="3">
    <source>
        <dbReference type="Proteomes" id="UP000247459"/>
    </source>
</evidence>
<keyword evidence="1" id="KW-0472">Membrane</keyword>
<reference evidence="2 3" key="1">
    <citation type="submission" date="2018-01" db="EMBL/GenBank/DDBJ databases">
        <title>Genome sequence of the PGP bacterium Paenibacillus illinoisensis E3.</title>
        <authorList>
            <person name="Rolli E."/>
            <person name="Marasco R."/>
            <person name="Bessem C."/>
            <person name="Michoud G."/>
            <person name="Gaiarsa S."/>
            <person name="Borin S."/>
            <person name="Daffonchio D."/>
        </authorList>
    </citation>
    <scope>NUCLEOTIDE SEQUENCE [LARGE SCALE GENOMIC DNA]</scope>
    <source>
        <strain evidence="2 3">E3</strain>
    </source>
</reference>
<evidence type="ECO:0000256" key="1">
    <source>
        <dbReference type="SAM" id="Phobius"/>
    </source>
</evidence>
<gene>
    <name evidence="2" type="ORF">PIL02S_02463</name>
</gene>
<dbReference type="OrthoDB" id="2660813at2"/>
<evidence type="ECO:0000313" key="2">
    <source>
        <dbReference type="EMBL" id="PYY29509.1"/>
    </source>
</evidence>
<dbReference type="AlphaFoldDB" id="A0A2W0CFF2"/>
<proteinExistence type="predicted"/>
<dbReference type="EMBL" id="PRLG01000018">
    <property type="protein sequence ID" value="PYY29509.1"/>
    <property type="molecule type" value="Genomic_DNA"/>
</dbReference>
<feature type="transmembrane region" description="Helical" evidence="1">
    <location>
        <begin position="12"/>
        <end position="31"/>
    </location>
</feature>
<comment type="caution">
    <text evidence="2">The sequence shown here is derived from an EMBL/GenBank/DDBJ whole genome shotgun (WGS) entry which is preliminary data.</text>
</comment>
<organism evidence="2 3">
    <name type="scientific">Paenibacillus illinoisensis</name>
    <dbReference type="NCBI Taxonomy" id="59845"/>
    <lineage>
        <taxon>Bacteria</taxon>
        <taxon>Bacillati</taxon>
        <taxon>Bacillota</taxon>
        <taxon>Bacilli</taxon>
        <taxon>Bacillales</taxon>
        <taxon>Paenibacillaceae</taxon>
        <taxon>Paenibacillus</taxon>
    </lineage>
</organism>